<dbReference type="InterPro" id="IPR020059">
    <property type="entry name" value="Glu/Gln-tRNA-synth_Ib_codon-bd"/>
</dbReference>
<dbReference type="FunFam" id="3.90.800.10:FF:000001">
    <property type="entry name" value="Glutamine--tRNA ligase"/>
    <property type="match status" value="1"/>
</dbReference>
<evidence type="ECO:0000256" key="5">
    <source>
        <dbReference type="ARBA" id="ARBA00022840"/>
    </source>
</evidence>
<keyword evidence="3 8" id="KW-0436">Ligase</keyword>
<evidence type="ECO:0000256" key="4">
    <source>
        <dbReference type="ARBA" id="ARBA00022741"/>
    </source>
</evidence>
<dbReference type="Pfam" id="PF03950">
    <property type="entry name" value="tRNA-synt_1c_C"/>
    <property type="match status" value="1"/>
</dbReference>
<dbReference type="FunFam" id="1.10.1160.10:FF:000001">
    <property type="entry name" value="Glutamine--tRNA ligase"/>
    <property type="match status" value="1"/>
</dbReference>
<evidence type="ECO:0000256" key="2">
    <source>
        <dbReference type="ARBA" id="ARBA00022490"/>
    </source>
</evidence>
<feature type="region of interest" description="Disordered" evidence="10">
    <location>
        <begin position="50"/>
        <end position="74"/>
    </location>
</feature>
<dbReference type="GO" id="GO:0006424">
    <property type="term" value="P:glutamyl-tRNA aminoacylation"/>
    <property type="evidence" value="ECO:0007669"/>
    <property type="project" value="UniProtKB-UniRule"/>
</dbReference>
<keyword evidence="4 8" id="KW-0547">Nucleotide-binding</keyword>
<dbReference type="GO" id="GO:0004819">
    <property type="term" value="F:glutamine-tRNA ligase activity"/>
    <property type="evidence" value="ECO:0007669"/>
    <property type="project" value="UniProtKB-UniRule"/>
</dbReference>
<reference evidence="12" key="1">
    <citation type="submission" date="2020-01" db="EMBL/GenBank/DDBJ databases">
        <title>Phosphoaccumulans saitamaens gen. nov., sp. nov., a polyphosphate accumulating bacterium isolated from surface river water.</title>
        <authorList>
            <person name="Watanabe K."/>
            <person name="Suda W."/>
        </authorList>
    </citation>
    <scope>NUCLEOTIDE SEQUENCE [LARGE SCALE GENOMIC DNA]</scope>
    <source>
        <strain evidence="12">ICHIAU1</strain>
    </source>
</reference>
<keyword evidence="5 8" id="KW-0067">ATP-binding</keyword>
<keyword evidence="12" id="KW-1185">Reference proteome</keyword>
<dbReference type="SUPFAM" id="SSF52374">
    <property type="entry name" value="Nucleotidylyl transferase"/>
    <property type="match status" value="1"/>
</dbReference>
<dbReference type="InterPro" id="IPR050132">
    <property type="entry name" value="Gln/Glu-tRNA_Ligase"/>
</dbReference>
<dbReference type="Gene3D" id="3.90.800.10">
    <property type="entry name" value="Glutamyl-tRNA Synthetase, Domain 3"/>
    <property type="match status" value="1"/>
</dbReference>
<keyword evidence="6 8" id="KW-0648">Protein biosynthesis</keyword>
<comment type="catalytic activity">
    <reaction evidence="8">
        <text>tRNA(Gln) + L-glutamine + ATP = L-glutaminyl-tRNA(Gln) + AMP + diphosphate</text>
        <dbReference type="Rhea" id="RHEA:20121"/>
        <dbReference type="Rhea" id="RHEA-COMP:9662"/>
        <dbReference type="Rhea" id="RHEA-COMP:9681"/>
        <dbReference type="ChEBI" id="CHEBI:30616"/>
        <dbReference type="ChEBI" id="CHEBI:33019"/>
        <dbReference type="ChEBI" id="CHEBI:58359"/>
        <dbReference type="ChEBI" id="CHEBI:78442"/>
        <dbReference type="ChEBI" id="CHEBI:78521"/>
        <dbReference type="ChEBI" id="CHEBI:456215"/>
        <dbReference type="EC" id="6.1.1.18"/>
    </reaction>
</comment>
<evidence type="ECO:0000256" key="7">
    <source>
        <dbReference type="ARBA" id="ARBA00023146"/>
    </source>
</evidence>
<dbReference type="InterPro" id="IPR020056">
    <property type="entry name" value="Rbsml_bL25/Gln-tRNA_synth_N"/>
</dbReference>
<dbReference type="RefSeq" id="WP_162049086.1">
    <property type="nucleotide sequence ID" value="NZ_AP019011.1"/>
</dbReference>
<comment type="caution">
    <text evidence="8">Lacks conserved residue(s) required for the propagation of feature annotation.</text>
</comment>
<keyword evidence="2 8" id="KW-0963">Cytoplasm</keyword>
<dbReference type="InterPro" id="IPR000924">
    <property type="entry name" value="Glu/Gln-tRNA-synth"/>
</dbReference>
<feature type="short sequence motif" description="'KMSKS' region" evidence="8">
    <location>
        <begin position="323"/>
        <end position="327"/>
    </location>
</feature>
<accession>A0A679HUY0</accession>
<dbReference type="AlphaFoldDB" id="A0A679HUY0"/>
<feature type="binding site" evidence="8">
    <location>
        <position position="113"/>
    </location>
    <ligand>
        <name>L-glutamine</name>
        <dbReference type="ChEBI" id="CHEBI:58359"/>
    </ligand>
</feature>
<dbReference type="InterPro" id="IPR020061">
    <property type="entry name" value="Glu_tRNA_lig_a-bdl"/>
</dbReference>
<dbReference type="OrthoDB" id="9801560at2"/>
<dbReference type="Gene3D" id="1.10.1160.10">
    <property type="entry name" value="Glutamyl-trna Synthetase, Domain 2"/>
    <property type="match status" value="1"/>
</dbReference>
<dbReference type="NCBIfam" id="TIGR00440">
    <property type="entry name" value="glnS"/>
    <property type="match status" value="1"/>
</dbReference>
<proteinExistence type="inferred from homology"/>
<sequence length="620" mass="69957">MHRNIANSSDTIVSHAKPAATATDTPEKNAASSNFLVQVVEQGLAEGKYASRHWSGKPGPAAQQQAGPLDPAAIRTRFPPEPNGYLHFGHAKSICLNFGLAERFGGACHMRFDDTNPTKEEQEYVDSIIESVKWLGYGWQFQNENNLYFASDYFDFLYAFAEKLIEAGHAYVDEQSADEIRQNRGTLTQPGTNSPWRDRPAAESLDLFRRMKAGEFADGSLVLRLKIDMASGNINLRDPLAYRIRHAHHHRTGDAWCIYPLYDFTHGVSDSLENITHSICTLEFESHRPLYDWLNERLAELGCLNTPLPQQYEFSRLNLTYVVLSKRKLIQLVDEGHVQAWDDPRMPTLVGARRRGYTPAGFRLFAERIGVSRSDSLIDYTVLEDCMREDLNIAAERRIAVLDPIKLVITNYPEGHSETCHAPNHPLKPELGKREVQFSRELWIEREDFAEAPPKGFHRLYQGNKVRLRYGYVIECTGCEKDAAGKVTTVYATYFEDSKSGTPGADTYKVKGNSHWISVGHACAAEVRLYDRLFKRANPGGKLPDTPEGETRDFIDDLNPDSISTIRAQVEGSLGDVTAETVFQFERHGYFVADRFDTKPGNPVFNRTVTLRDSWGKAGQ</sequence>
<dbReference type="InterPro" id="IPR020058">
    <property type="entry name" value="Glu/Gln-tRNA-synth_Ib_cat-dom"/>
</dbReference>
<feature type="binding site" evidence="8">
    <location>
        <position position="281"/>
    </location>
    <ligand>
        <name>ATP</name>
        <dbReference type="ChEBI" id="CHEBI:30616"/>
    </ligand>
</feature>
<evidence type="ECO:0000313" key="11">
    <source>
        <dbReference type="EMBL" id="BBU67960.1"/>
    </source>
</evidence>
<comment type="subcellular location">
    <subcellularLocation>
        <location evidence="8">Cytoplasm</location>
    </subcellularLocation>
</comment>
<dbReference type="FunFam" id="3.40.50.620:FF:000037">
    <property type="entry name" value="Glutamine--tRNA ligase cytoplasmic"/>
    <property type="match status" value="1"/>
</dbReference>
<dbReference type="GO" id="GO:0005524">
    <property type="term" value="F:ATP binding"/>
    <property type="evidence" value="ECO:0007669"/>
    <property type="project" value="UniProtKB-UniRule"/>
</dbReference>
<dbReference type="Proteomes" id="UP000463961">
    <property type="component" value="Chromosome"/>
</dbReference>
<dbReference type="PANTHER" id="PTHR43097">
    <property type="entry name" value="GLUTAMINE-TRNA LIGASE"/>
    <property type="match status" value="1"/>
</dbReference>
<dbReference type="InterPro" id="IPR049437">
    <property type="entry name" value="tRNA-synt_1c_C2"/>
</dbReference>
<feature type="compositionally biased region" description="Polar residues" evidence="10">
    <location>
        <begin position="1"/>
        <end position="12"/>
    </location>
</feature>
<evidence type="ECO:0000256" key="3">
    <source>
        <dbReference type="ARBA" id="ARBA00022598"/>
    </source>
</evidence>
<evidence type="ECO:0000313" key="12">
    <source>
        <dbReference type="Proteomes" id="UP000463961"/>
    </source>
</evidence>
<dbReference type="EC" id="6.1.1.18" evidence="8"/>
<comment type="similarity">
    <text evidence="1 8 9">Belongs to the class-I aminoacyl-tRNA synthetase family.</text>
</comment>
<evidence type="ECO:0000256" key="6">
    <source>
        <dbReference type="ARBA" id="ARBA00022917"/>
    </source>
</evidence>
<dbReference type="InterPro" id="IPR014729">
    <property type="entry name" value="Rossmann-like_a/b/a_fold"/>
</dbReference>
<evidence type="ECO:0000256" key="1">
    <source>
        <dbReference type="ARBA" id="ARBA00005594"/>
    </source>
</evidence>
<dbReference type="PRINTS" id="PR00987">
    <property type="entry name" value="TRNASYNTHGLU"/>
</dbReference>
<dbReference type="Pfam" id="PF00749">
    <property type="entry name" value="tRNA-synt_1c"/>
    <property type="match status" value="1"/>
</dbReference>
<keyword evidence="7 8" id="KW-0030">Aminoacyl-tRNA synthetase</keyword>
<feature type="region of interest" description="Disordered" evidence="10">
    <location>
        <begin position="1"/>
        <end position="28"/>
    </location>
</feature>
<dbReference type="Gene3D" id="2.40.240.10">
    <property type="entry name" value="Ribosomal Protein L25, Chain P"/>
    <property type="match status" value="2"/>
</dbReference>
<dbReference type="GO" id="GO:0006425">
    <property type="term" value="P:glutaminyl-tRNA aminoacylation"/>
    <property type="evidence" value="ECO:0007669"/>
    <property type="project" value="UniProtKB-UniRule"/>
</dbReference>
<dbReference type="InterPro" id="IPR022861">
    <property type="entry name" value="Gln_tRNA_ligase_bac"/>
</dbReference>
<feature type="binding site" evidence="8">
    <location>
        <begin position="324"/>
        <end position="326"/>
    </location>
    <ligand>
        <name>ATP</name>
        <dbReference type="ChEBI" id="CHEBI:30616"/>
    </ligand>
</feature>
<dbReference type="Pfam" id="PF20974">
    <property type="entry name" value="tRNA-synt_1c_C2"/>
    <property type="match status" value="1"/>
</dbReference>
<dbReference type="SUPFAM" id="SSF50715">
    <property type="entry name" value="Ribosomal protein L25-like"/>
    <property type="match status" value="1"/>
</dbReference>
<feature type="binding site" evidence="8">
    <location>
        <begin position="81"/>
        <end position="83"/>
    </location>
    <ligand>
        <name>ATP</name>
        <dbReference type="ChEBI" id="CHEBI:30616"/>
    </ligand>
</feature>
<protein>
    <recommendedName>
        <fullName evidence="8">Glutamine--tRNA ligase</fullName>
        <ecNumber evidence="8">6.1.1.18</ecNumber>
    </recommendedName>
    <alternativeName>
        <fullName evidence="8">Glutaminyl-tRNA synthetase</fullName>
        <shortName evidence="8">GlnRS</shortName>
    </alternativeName>
</protein>
<evidence type="ECO:0000256" key="10">
    <source>
        <dbReference type="SAM" id="MobiDB-lite"/>
    </source>
</evidence>
<organism evidence="11 12">
    <name type="scientific">Fluviibacter phosphoraccumulans</name>
    <dbReference type="NCBI Taxonomy" id="1751046"/>
    <lineage>
        <taxon>Bacteria</taxon>
        <taxon>Pseudomonadati</taxon>
        <taxon>Pseudomonadota</taxon>
        <taxon>Betaproteobacteria</taxon>
        <taxon>Rhodocyclales</taxon>
        <taxon>Fluviibacteraceae</taxon>
        <taxon>Fluviibacter</taxon>
    </lineage>
</organism>
<dbReference type="PANTHER" id="PTHR43097:SF5">
    <property type="entry name" value="GLUTAMATE--TRNA LIGASE"/>
    <property type="match status" value="1"/>
</dbReference>
<dbReference type="EMBL" id="AP022345">
    <property type="protein sequence ID" value="BBU67960.1"/>
    <property type="molecule type" value="Genomic_DNA"/>
</dbReference>
<dbReference type="InterPro" id="IPR004514">
    <property type="entry name" value="Gln-tRNA-synth"/>
</dbReference>
<dbReference type="InterPro" id="IPR011035">
    <property type="entry name" value="Ribosomal_bL25/Gln-tRNA_synth"/>
</dbReference>
<dbReference type="HAMAP" id="MF_00126">
    <property type="entry name" value="Gln_tRNA_synth"/>
    <property type="match status" value="1"/>
</dbReference>
<feature type="binding site" evidence="8">
    <location>
        <position position="262"/>
    </location>
    <ligand>
        <name>L-glutamine</name>
        <dbReference type="ChEBI" id="CHEBI:58359"/>
    </ligand>
</feature>
<gene>
    <name evidence="8 11" type="primary">glnS</name>
    <name evidence="11" type="ORF">ICHIAU1_02430</name>
</gene>
<evidence type="ECO:0000256" key="8">
    <source>
        <dbReference type="HAMAP-Rule" id="MF_00126"/>
    </source>
</evidence>
<dbReference type="Gene3D" id="3.40.50.620">
    <property type="entry name" value="HUPs"/>
    <property type="match status" value="1"/>
</dbReference>
<comment type="subunit">
    <text evidence="8">Monomer.</text>
</comment>
<feature type="binding site" evidence="8">
    <location>
        <begin position="316"/>
        <end position="317"/>
    </location>
    <ligand>
        <name>ATP</name>
        <dbReference type="ChEBI" id="CHEBI:30616"/>
    </ligand>
</feature>
<evidence type="ECO:0000256" key="9">
    <source>
        <dbReference type="RuleBase" id="RU363037"/>
    </source>
</evidence>
<dbReference type="NCBIfam" id="NF011291">
    <property type="entry name" value="PRK14703.1"/>
    <property type="match status" value="1"/>
</dbReference>
<name>A0A679HUY0_9RHOO</name>
<dbReference type="GO" id="GO:0005829">
    <property type="term" value="C:cytosol"/>
    <property type="evidence" value="ECO:0007669"/>
    <property type="project" value="TreeGrafter"/>
</dbReference>